<dbReference type="Proteomes" id="UP000006830">
    <property type="component" value="Chromosome"/>
</dbReference>
<sequence>MPALQASVEYYFNNKSKTLNAKVQLQDKEINETIALLKQPKVFYLVWYCCVDT</sequence>
<protein>
    <submittedName>
        <fullName evidence="1">Cell surface antigen-like protein Sca8</fullName>
    </submittedName>
</protein>
<keyword evidence="2" id="KW-1185">Reference proteome</keyword>
<gene>
    <name evidence="1" type="ordered locus">A1C_01450</name>
</gene>
<name>A8GMI3_RICAH</name>
<evidence type="ECO:0000313" key="1">
    <source>
        <dbReference type="EMBL" id="ABV74608.1"/>
    </source>
</evidence>
<accession>A8GMI3</accession>
<dbReference type="KEGG" id="rak:A1C_01450"/>
<evidence type="ECO:0000313" key="2">
    <source>
        <dbReference type="Proteomes" id="UP000006830"/>
    </source>
</evidence>
<dbReference type="AlphaFoldDB" id="A8GMI3"/>
<dbReference type="RefSeq" id="WP_012149242.1">
    <property type="nucleotide sequence ID" value="NC_009881.1"/>
</dbReference>
<proteinExistence type="predicted"/>
<dbReference type="EMBL" id="CP000847">
    <property type="protein sequence ID" value="ABV74608.1"/>
    <property type="molecule type" value="Genomic_DNA"/>
</dbReference>
<reference evidence="1" key="1">
    <citation type="submission" date="2007-09" db="EMBL/GenBank/DDBJ databases">
        <title>Complete Genome Sequence of Rickettsia akari.</title>
        <authorList>
            <person name="Madan A."/>
            <person name="Fahey J."/>
            <person name="Helton E."/>
            <person name="Ketteman M."/>
            <person name="Madan A."/>
            <person name="Rodrigues S."/>
            <person name="Sanchez A."/>
            <person name="Whiting M."/>
            <person name="Dasch G."/>
            <person name="Eremeeva M."/>
        </authorList>
    </citation>
    <scope>NUCLEOTIDE SEQUENCE</scope>
    <source>
        <strain evidence="1">Hartford</strain>
    </source>
</reference>
<organism evidence="1 2">
    <name type="scientific">Rickettsia akari (strain Hartford)</name>
    <dbReference type="NCBI Taxonomy" id="293614"/>
    <lineage>
        <taxon>Bacteria</taxon>
        <taxon>Pseudomonadati</taxon>
        <taxon>Pseudomonadota</taxon>
        <taxon>Alphaproteobacteria</taxon>
        <taxon>Rickettsiales</taxon>
        <taxon>Rickettsiaceae</taxon>
        <taxon>Rickettsieae</taxon>
        <taxon>Rickettsia</taxon>
        <taxon>spotted fever group</taxon>
    </lineage>
</organism>
<dbReference type="HOGENOM" id="CLU_3065695_0_0_5"/>